<dbReference type="AlphaFoldDB" id="A0A1U9NKP2"/>
<evidence type="ECO:0000313" key="2">
    <source>
        <dbReference type="Proteomes" id="UP000189674"/>
    </source>
</evidence>
<gene>
    <name evidence="1" type="ORF">STSP2_01666</name>
</gene>
<reference evidence="2" key="1">
    <citation type="submission" date="2017-02" db="EMBL/GenBank/DDBJ databases">
        <title>Comparative genomics and description of representatives of a novel lineage of planctomycetes thriving in anoxic sediments.</title>
        <authorList>
            <person name="Spring S."/>
            <person name="Bunk B."/>
            <person name="Sproer C."/>
        </authorList>
    </citation>
    <scope>NUCLEOTIDE SEQUENCE [LARGE SCALE GENOMIC DNA]</scope>
    <source>
        <strain evidence="2">ST-NAGAB-D1</strain>
    </source>
</reference>
<name>A0A1U9NKP2_9BACT</name>
<dbReference type="KEGG" id="alus:STSP2_01666"/>
<protein>
    <submittedName>
        <fullName evidence="1">Uncharacterized protein</fullName>
    </submittedName>
</protein>
<evidence type="ECO:0000313" key="1">
    <source>
        <dbReference type="EMBL" id="AQT68501.1"/>
    </source>
</evidence>
<sequence length="30" mass="3238">MKSSFQKAYLMDFAGKKSGLVSLSADQVSL</sequence>
<accession>A0A1U9NKP2</accession>
<organism evidence="1 2">
    <name type="scientific">Anaerohalosphaera lusitana</name>
    <dbReference type="NCBI Taxonomy" id="1936003"/>
    <lineage>
        <taxon>Bacteria</taxon>
        <taxon>Pseudomonadati</taxon>
        <taxon>Planctomycetota</taxon>
        <taxon>Phycisphaerae</taxon>
        <taxon>Sedimentisphaerales</taxon>
        <taxon>Anaerohalosphaeraceae</taxon>
        <taxon>Anaerohalosphaera</taxon>
    </lineage>
</organism>
<proteinExistence type="predicted"/>
<dbReference type="Proteomes" id="UP000189674">
    <property type="component" value="Chromosome"/>
</dbReference>
<dbReference type="EMBL" id="CP019791">
    <property type="protein sequence ID" value="AQT68501.1"/>
    <property type="molecule type" value="Genomic_DNA"/>
</dbReference>
<keyword evidence="2" id="KW-1185">Reference proteome</keyword>